<dbReference type="SUPFAM" id="SSF55277">
    <property type="entry name" value="GYF domain"/>
    <property type="match status" value="1"/>
</dbReference>
<feature type="region of interest" description="Disordered" evidence="2">
    <location>
        <begin position="1358"/>
        <end position="1381"/>
    </location>
</feature>
<keyword evidence="1" id="KW-0175">Coiled coil</keyword>
<feature type="region of interest" description="Disordered" evidence="2">
    <location>
        <begin position="566"/>
        <end position="668"/>
    </location>
</feature>
<feature type="compositionally biased region" description="Low complexity" evidence="2">
    <location>
        <begin position="1213"/>
        <end position="1224"/>
    </location>
</feature>
<feature type="region of interest" description="Disordered" evidence="2">
    <location>
        <begin position="1615"/>
        <end position="1806"/>
    </location>
</feature>
<feature type="compositionally biased region" description="Basic and acidic residues" evidence="2">
    <location>
        <begin position="781"/>
        <end position="795"/>
    </location>
</feature>
<feature type="compositionally biased region" description="Low complexity" evidence="2">
    <location>
        <begin position="1688"/>
        <end position="1701"/>
    </location>
</feature>
<protein>
    <recommendedName>
        <fullName evidence="3">GYF domain-containing protein</fullName>
    </recommendedName>
</protein>
<feature type="compositionally biased region" description="Polar residues" evidence="2">
    <location>
        <begin position="1785"/>
        <end position="1794"/>
    </location>
</feature>
<dbReference type="InterPro" id="IPR035445">
    <property type="entry name" value="GYF-like_dom_sf"/>
</dbReference>
<feature type="compositionally biased region" description="Low complexity" evidence="2">
    <location>
        <begin position="282"/>
        <end position="296"/>
    </location>
</feature>
<evidence type="ECO:0000256" key="1">
    <source>
        <dbReference type="SAM" id="Coils"/>
    </source>
</evidence>
<dbReference type="PROSITE" id="PS50829">
    <property type="entry name" value="GYF"/>
    <property type="match status" value="1"/>
</dbReference>
<feature type="compositionally biased region" description="Polar residues" evidence="2">
    <location>
        <begin position="1618"/>
        <end position="1629"/>
    </location>
</feature>
<feature type="region of interest" description="Disordered" evidence="2">
    <location>
        <begin position="260"/>
        <end position="341"/>
    </location>
</feature>
<evidence type="ECO:0000256" key="2">
    <source>
        <dbReference type="SAM" id="MobiDB-lite"/>
    </source>
</evidence>
<feature type="compositionally biased region" description="Polar residues" evidence="2">
    <location>
        <begin position="1369"/>
        <end position="1381"/>
    </location>
</feature>
<name>A0A6V7RSG5_PLAVN</name>
<feature type="compositionally biased region" description="Basic and acidic residues" evidence="2">
    <location>
        <begin position="1928"/>
        <end position="1937"/>
    </location>
</feature>
<feature type="region of interest" description="Disordered" evidence="2">
    <location>
        <begin position="1202"/>
        <end position="1228"/>
    </location>
</feature>
<dbReference type="Gene3D" id="3.30.1490.40">
    <property type="match status" value="1"/>
</dbReference>
<feature type="compositionally biased region" description="Polar residues" evidence="2">
    <location>
        <begin position="1202"/>
        <end position="1212"/>
    </location>
</feature>
<organism evidence="4 5">
    <name type="scientific">Plasmodium vinckei lentum</name>
    <dbReference type="NCBI Taxonomy" id="138297"/>
    <lineage>
        <taxon>Eukaryota</taxon>
        <taxon>Sar</taxon>
        <taxon>Alveolata</taxon>
        <taxon>Apicomplexa</taxon>
        <taxon>Aconoidasida</taxon>
        <taxon>Haemosporida</taxon>
        <taxon>Plasmodiidae</taxon>
        <taxon>Plasmodium</taxon>
        <taxon>Plasmodium (Vinckeia)</taxon>
    </lineage>
</organism>
<feature type="compositionally biased region" description="Polar residues" evidence="2">
    <location>
        <begin position="622"/>
        <end position="638"/>
    </location>
</feature>
<feature type="region of interest" description="Disordered" evidence="2">
    <location>
        <begin position="1285"/>
        <end position="1307"/>
    </location>
</feature>
<gene>
    <name evidence="4" type="ORF">PVLDE_0100640</name>
</gene>
<dbReference type="Pfam" id="PF02213">
    <property type="entry name" value="GYF"/>
    <property type="match status" value="1"/>
</dbReference>
<evidence type="ECO:0000313" key="4">
    <source>
        <dbReference type="EMBL" id="CAD2083784.1"/>
    </source>
</evidence>
<dbReference type="VEuPathDB" id="PlasmoDB:PVLDE_0100640"/>
<feature type="domain" description="GYF" evidence="3">
    <location>
        <begin position="1403"/>
        <end position="1454"/>
    </location>
</feature>
<feature type="region of interest" description="Disordered" evidence="2">
    <location>
        <begin position="943"/>
        <end position="962"/>
    </location>
</feature>
<feature type="compositionally biased region" description="Basic and acidic residues" evidence="2">
    <location>
        <begin position="1795"/>
        <end position="1806"/>
    </location>
</feature>
<feature type="compositionally biased region" description="Basic and acidic residues" evidence="2">
    <location>
        <begin position="1710"/>
        <end position="1784"/>
    </location>
</feature>
<feature type="compositionally biased region" description="Low complexity" evidence="2">
    <location>
        <begin position="307"/>
        <end position="317"/>
    </location>
</feature>
<evidence type="ECO:0000259" key="3">
    <source>
        <dbReference type="PROSITE" id="PS50829"/>
    </source>
</evidence>
<feature type="compositionally biased region" description="Polar residues" evidence="2">
    <location>
        <begin position="1652"/>
        <end position="1668"/>
    </location>
</feature>
<dbReference type="SMART" id="SM00444">
    <property type="entry name" value="GYF"/>
    <property type="match status" value="1"/>
</dbReference>
<feature type="compositionally biased region" description="Low complexity" evidence="2">
    <location>
        <begin position="758"/>
        <end position="768"/>
    </location>
</feature>
<dbReference type="Proteomes" id="UP000515308">
    <property type="component" value="Chromosome PVLDE_01"/>
</dbReference>
<feature type="region of interest" description="Disordered" evidence="2">
    <location>
        <begin position="1830"/>
        <end position="1962"/>
    </location>
</feature>
<feature type="region of interest" description="Disordered" evidence="2">
    <location>
        <begin position="740"/>
        <end position="804"/>
    </location>
</feature>
<feature type="compositionally biased region" description="Polar residues" evidence="2">
    <location>
        <begin position="569"/>
        <end position="592"/>
    </location>
</feature>
<feature type="compositionally biased region" description="Basic residues" evidence="2">
    <location>
        <begin position="771"/>
        <end position="780"/>
    </location>
</feature>
<feature type="compositionally biased region" description="Polar residues" evidence="2">
    <location>
        <begin position="322"/>
        <end position="341"/>
    </location>
</feature>
<dbReference type="EMBL" id="LR865363">
    <property type="protein sequence ID" value="CAD2083784.1"/>
    <property type="molecule type" value="Genomic_DNA"/>
</dbReference>
<sequence>MENSETVENAPDYTTADNLKTDENVLIYTKDEFIYAYIELILNGKDLGEDHDVPLCSNAFKMEDIEERRKELMESGDAQELNNNEIGREIFDNYDKDSKFDRYNMNKEGEDLGDPGSPFERGKERNKFDRYKNRNDFFNRDNIMNRNQLDESFDSNSAINGMNKRNNYLLKNQKFSKNPDFKSVGGNTTPINQQSNNNEHVMNNLNIYDNLGNNKNNFIKKNNLNNENAGFTYNNNSANSNAFGNNNNRESNNANNNKKFIWRKNERGGVNTGPTSWRFAKSSNNNDSPITNNNNSEVISKMDLKNSNKNYNKNFTNDMKMSASNNSEENYPTNDISRYTNKHNNIKDRNINKREDMYSDFNFNNNSPHAGYNIANNNNNLNDIPNLGTDANTGVNHLIDRSKKKQVYQNMGSKFASTNPNNNKSQNILNKNGYNNLDAYLSPNYNNEGDMNNNGNVNLPIDESKYKKYKMFGNNMNSVNNDSNMNEDNKTKNPNEYLATNIMNKNNDPIKLNMHLNKKTIDPNNKYTYNQMQNQRKFDYNNSSNNINGMYANTSNNPHDPNFDKKNNNFHYTNGNMNPKLATDSSQMQNRSINKERKGEYNNPNNKSLGENINNDNRKGTRNNQMMQQNSFDSGKSQTNNFSNNSYFNTNRHLKNSDKKNSKNIGEDDWSNIRKKNLEKSKKATDDLIWNKLNEQFDLNSNKGSSIGLVGGIGINTELNNNNDFLKKFSNKLLKQNEDTTKTTNTIDENKNKKDEPTTTNNNNALTNNEKKKKGKKKGKNDKDKSSNETDKINNTEDNNQNMKIKNSLENINPREPSNNNKINNFHKIFDNKKNSNYLFSDSNVNKLYTDINNINYINNTVNFHNLNRYNNFNEKKEYILNKLYNNTNKNNLQGDHKDVNKSTNQHRSIWNLSHPYYQSLETSTFGNQSGIKKYVDKTPFTEKPQSRIYPNNNNNLHRDSTDSINNIRRHLTNTSNTDISTLLNPQNNNSNFILTKFQGSNTTDIPQESLLQKIKNKNNEKNFMYANNNHPNDTPRPPNINFPQTTHNTHPYSFSRNMEINEGYNNASISSPTNVNTQPSSIHNNFPDSQIFDKLKNRETNTFIDETHAEDTTSMNQANKINNMLILNKMMKMFNIDEKVFNNLSENKKREILTQLMLENFNLMNSQREVNNKQMNIQNNSNQVSNPLYITSTNNKASTNEFETKETQSYVTSPNNTSSIPTSYGENSNIQKDEVEKQNNNNNNKSNISKWLNFIGISGNKKSKDASKNVSDVNNAKVDAVIQSANQTDNNNNNNNNNRITSNTEEMGSDSTLFENVNKNKDNNSTAHNQMSNSQINYIRTHYASKDKIDDSTLLSNEQTHSEKHSNDNTVTPNDLQTNLNSNNVDVSRYIELINKVNKIKGDVWQYKDPSGNIQGPFSSELMFFWWYSNYFPHDLPVRFSQNMQWFNFNDLFPQGTMPFVLPLIYIKNNLFKNNNTTQHPSYNLNIKKDESANQNSSIQDYMKNDQALKINNNNELRENYPNSQYESLLIKQKKEIESLLLQEKDPQLIEEIKKQLQEVNDLIQNENKKNKNIDNDNTTFMFEKNNESNSIPTHSDNTNDISNIKYKKMSKKLENEQANSLKTNNTKLPDHLDVDQKKRSETIDTKKDNNMINYNKNSETIQTVPDTTISASPTSASTNIEKRSNQAKNKNQKNVVNKNSTVTPSANKKTEKNANTKIDTIEKVTNTTKEKTPKNKIKKNENKSDKDEDNGNKKVDNTKNELDEKIKNDKEKEKNIDSHINTDKNINISNNAEGKKKTEKMKWSTTGERKIEKLVDIMKGEERKVNMQIKIENSKKKQENANNNKNNKKLGWDVNQTPKNKKNTDNQEFPNLTPGSGSKQNKTKQTPKNSTPTAKGDNTAKVNNNNTSNNNNVNNDNKTNTKKAKNKAEPNDNETKFPPIAPKGNKNSNNKKKPNTEHKEITDLKQLTSLCKLPLDESLLNFLKNFKKAEEIYAFLQHSVEDKKKLTLFSNEFIKINNKNNTNKISDVNSKKTK</sequence>
<feature type="compositionally biased region" description="Low complexity" evidence="2">
    <location>
        <begin position="639"/>
        <end position="651"/>
    </location>
</feature>
<feature type="compositionally biased region" description="Basic and acidic residues" evidence="2">
    <location>
        <begin position="1630"/>
        <end position="1651"/>
    </location>
</feature>
<dbReference type="InterPro" id="IPR003169">
    <property type="entry name" value="GYF"/>
</dbReference>
<feature type="compositionally biased region" description="Low complexity" evidence="2">
    <location>
        <begin position="1899"/>
        <end position="1920"/>
    </location>
</feature>
<feature type="compositionally biased region" description="Basic and acidic residues" evidence="2">
    <location>
        <begin position="748"/>
        <end position="757"/>
    </location>
</feature>
<feature type="compositionally biased region" description="Polar residues" evidence="2">
    <location>
        <begin position="602"/>
        <end position="615"/>
    </location>
</feature>
<reference evidence="4 5" key="1">
    <citation type="submission" date="2020-08" db="EMBL/GenBank/DDBJ databases">
        <authorList>
            <person name="Ramaprasad A."/>
        </authorList>
    </citation>
    <scope>NUCLEOTIDE SEQUENCE [LARGE SCALE GENOMIC DNA]</scope>
</reference>
<feature type="compositionally biased region" description="Low complexity" evidence="2">
    <location>
        <begin position="1669"/>
        <end position="1680"/>
    </location>
</feature>
<feature type="coiled-coil region" evidence="1">
    <location>
        <begin position="1551"/>
        <end position="1578"/>
    </location>
</feature>
<accession>A0A6V7RSG5</accession>
<evidence type="ECO:0000313" key="5">
    <source>
        <dbReference type="Proteomes" id="UP000515308"/>
    </source>
</evidence>
<feature type="compositionally biased region" description="Polar residues" evidence="2">
    <location>
        <begin position="1868"/>
        <end position="1895"/>
    </location>
</feature>
<proteinExistence type="predicted"/>